<accession>A0AAV2SRY4</accession>
<feature type="region of interest" description="Disordered" evidence="1">
    <location>
        <begin position="41"/>
        <end position="62"/>
    </location>
</feature>
<reference evidence="2 3" key="1">
    <citation type="submission" date="2024-05" db="EMBL/GenBank/DDBJ databases">
        <authorList>
            <person name="Wallberg A."/>
        </authorList>
    </citation>
    <scope>NUCLEOTIDE SEQUENCE [LARGE SCALE GENOMIC DNA]</scope>
</reference>
<feature type="non-terminal residue" evidence="2">
    <location>
        <position position="1"/>
    </location>
</feature>
<dbReference type="Proteomes" id="UP001497623">
    <property type="component" value="Unassembled WGS sequence"/>
</dbReference>
<keyword evidence="3" id="KW-1185">Reference proteome</keyword>
<feature type="compositionally biased region" description="Low complexity" evidence="1">
    <location>
        <begin position="92"/>
        <end position="102"/>
    </location>
</feature>
<sequence>GLLAAATQPSRSEDGMVDSSILQSSSLNNSVIDSVGATIGFPALSTTDHPSPPSSPSRLLQHSEENQWLNNEVNDFSLSSLLGHFDSPMKGSSKNSQSSSNNVALGNGQPHNNVYHESTVDFTSKFAEMKAEQAAKNLYK</sequence>
<protein>
    <submittedName>
        <fullName evidence="2">Uncharacterized protein</fullName>
    </submittedName>
</protein>
<dbReference type="AlphaFoldDB" id="A0AAV2SRY4"/>
<comment type="caution">
    <text evidence="2">The sequence shown here is derived from an EMBL/GenBank/DDBJ whole genome shotgun (WGS) entry which is preliminary data.</text>
</comment>
<proteinExistence type="predicted"/>
<evidence type="ECO:0000313" key="3">
    <source>
        <dbReference type="Proteomes" id="UP001497623"/>
    </source>
</evidence>
<feature type="region of interest" description="Disordered" evidence="1">
    <location>
        <begin position="87"/>
        <end position="117"/>
    </location>
</feature>
<evidence type="ECO:0000256" key="1">
    <source>
        <dbReference type="SAM" id="MobiDB-lite"/>
    </source>
</evidence>
<name>A0AAV2SRY4_MEGNR</name>
<organism evidence="2 3">
    <name type="scientific">Meganyctiphanes norvegica</name>
    <name type="common">Northern krill</name>
    <name type="synonym">Thysanopoda norvegica</name>
    <dbReference type="NCBI Taxonomy" id="48144"/>
    <lineage>
        <taxon>Eukaryota</taxon>
        <taxon>Metazoa</taxon>
        <taxon>Ecdysozoa</taxon>
        <taxon>Arthropoda</taxon>
        <taxon>Crustacea</taxon>
        <taxon>Multicrustacea</taxon>
        <taxon>Malacostraca</taxon>
        <taxon>Eumalacostraca</taxon>
        <taxon>Eucarida</taxon>
        <taxon>Euphausiacea</taxon>
        <taxon>Euphausiidae</taxon>
        <taxon>Meganyctiphanes</taxon>
    </lineage>
</organism>
<evidence type="ECO:0000313" key="2">
    <source>
        <dbReference type="EMBL" id="CAL4234815.1"/>
    </source>
</evidence>
<dbReference type="EMBL" id="CAXKWB010113684">
    <property type="protein sequence ID" value="CAL4234815.1"/>
    <property type="molecule type" value="Genomic_DNA"/>
</dbReference>
<gene>
    <name evidence="2" type="ORF">MNOR_LOCUS40017</name>
</gene>